<sequence>MTGGSNTITFPKGPLPPSYYTDDRGGILIGVASAFMALEIVAFTLRTVSRRIHRVPFGWDDALVIPALLLNSLLCILCFLAVMKSSAGRHTLVVLQEDPDKIAFMGKNALLISPIVYALAVAFSKGVILNLFLRLFRFGMTRTIAYIVAGTVVVHTTVTVFFTIFQCHPIHELWTEIVRNDCIDTQAFFEYTNLPNIVTDVVMLIIPLPEVWRLNTTRRMKLGVTITLLTASVGIVVSIMRMVGFFQSRMFADPAWESVSLMSYTVAEPGTYFLAACFPTFRPLLRYVSTHFSSSVTKMFGSRQRLGSSSGPAENWEHEVDNEDDPKKHKQVVRNFESIQLSAISTVTGKSVADELV</sequence>
<evidence type="ECO:0000256" key="7">
    <source>
        <dbReference type="SAM" id="Phobius"/>
    </source>
</evidence>
<feature type="transmembrane region" description="Helical" evidence="7">
    <location>
        <begin position="57"/>
        <end position="82"/>
    </location>
</feature>
<keyword evidence="4 7" id="KW-0472">Membrane</keyword>
<evidence type="ECO:0000256" key="3">
    <source>
        <dbReference type="ARBA" id="ARBA00022989"/>
    </source>
</evidence>
<feature type="transmembrane region" description="Helical" evidence="7">
    <location>
        <begin position="109"/>
        <end position="132"/>
    </location>
</feature>
<dbReference type="InterPro" id="IPR049326">
    <property type="entry name" value="Rhodopsin_dom_fungi"/>
</dbReference>
<evidence type="ECO:0000256" key="5">
    <source>
        <dbReference type="ARBA" id="ARBA00038359"/>
    </source>
</evidence>
<protein>
    <recommendedName>
        <fullName evidence="8">Rhodopsin domain-containing protein</fullName>
    </recommendedName>
</protein>
<evidence type="ECO:0000313" key="10">
    <source>
        <dbReference type="Proteomes" id="UP000799324"/>
    </source>
</evidence>
<name>A0A6A6SVM5_9PLEO</name>
<comment type="subcellular location">
    <subcellularLocation>
        <location evidence="1">Membrane</location>
        <topology evidence="1">Multi-pass membrane protein</topology>
    </subcellularLocation>
</comment>
<feature type="transmembrane region" description="Helical" evidence="7">
    <location>
        <begin position="222"/>
        <end position="240"/>
    </location>
</feature>
<accession>A0A6A6SVM5</accession>
<keyword evidence="3 7" id="KW-1133">Transmembrane helix</keyword>
<dbReference type="EMBL" id="MU004461">
    <property type="protein sequence ID" value="KAF2650264.1"/>
    <property type="molecule type" value="Genomic_DNA"/>
</dbReference>
<dbReference type="PANTHER" id="PTHR33048:SF47">
    <property type="entry name" value="INTEGRAL MEMBRANE PROTEIN-RELATED"/>
    <property type="match status" value="1"/>
</dbReference>
<proteinExistence type="inferred from homology"/>
<feature type="transmembrane region" description="Helical" evidence="7">
    <location>
        <begin position="25"/>
        <end position="45"/>
    </location>
</feature>
<dbReference type="Proteomes" id="UP000799324">
    <property type="component" value="Unassembled WGS sequence"/>
</dbReference>
<dbReference type="Pfam" id="PF20684">
    <property type="entry name" value="Fung_rhodopsin"/>
    <property type="match status" value="1"/>
</dbReference>
<gene>
    <name evidence="9" type="ORF">K491DRAFT_609137</name>
</gene>
<evidence type="ECO:0000259" key="8">
    <source>
        <dbReference type="Pfam" id="PF20684"/>
    </source>
</evidence>
<feature type="transmembrane region" description="Helical" evidence="7">
    <location>
        <begin position="144"/>
        <end position="165"/>
    </location>
</feature>
<dbReference type="AlphaFoldDB" id="A0A6A6SVM5"/>
<evidence type="ECO:0000256" key="1">
    <source>
        <dbReference type="ARBA" id="ARBA00004141"/>
    </source>
</evidence>
<reference evidence="9" key="1">
    <citation type="journal article" date="2020" name="Stud. Mycol.">
        <title>101 Dothideomycetes genomes: a test case for predicting lifestyles and emergence of pathogens.</title>
        <authorList>
            <person name="Haridas S."/>
            <person name="Albert R."/>
            <person name="Binder M."/>
            <person name="Bloem J."/>
            <person name="Labutti K."/>
            <person name="Salamov A."/>
            <person name="Andreopoulos B."/>
            <person name="Baker S."/>
            <person name="Barry K."/>
            <person name="Bills G."/>
            <person name="Bluhm B."/>
            <person name="Cannon C."/>
            <person name="Castanera R."/>
            <person name="Culley D."/>
            <person name="Daum C."/>
            <person name="Ezra D."/>
            <person name="Gonzalez J."/>
            <person name="Henrissat B."/>
            <person name="Kuo A."/>
            <person name="Liang C."/>
            <person name="Lipzen A."/>
            <person name="Lutzoni F."/>
            <person name="Magnuson J."/>
            <person name="Mondo S."/>
            <person name="Nolan M."/>
            <person name="Ohm R."/>
            <person name="Pangilinan J."/>
            <person name="Park H.-J."/>
            <person name="Ramirez L."/>
            <person name="Alfaro M."/>
            <person name="Sun H."/>
            <person name="Tritt A."/>
            <person name="Yoshinaga Y."/>
            <person name="Zwiers L.-H."/>
            <person name="Turgeon B."/>
            <person name="Goodwin S."/>
            <person name="Spatafora J."/>
            <person name="Crous P."/>
            <person name="Grigoriev I."/>
        </authorList>
    </citation>
    <scope>NUCLEOTIDE SEQUENCE</scope>
    <source>
        <strain evidence="9">CBS 122681</strain>
    </source>
</reference>
<dbReference type="PANTHER" id="PTHR33048">
    <property type="entry name" value="PTH11-LIKE INTEGRAL MEMBRANE PROTEIN (AFU_ORTHOLOGUE AFUA_5G11245)"/>
    <property type="match status" value="1"/>
</dbReference>
<keyword evidence="2 7" id="KW-0812">Transmembrane</keyword>
<organism evidence="9 10">
    <name type="scientific">Lophiostoma macrostomum CBS 122681</name>
    <dbReference type="NCBI Taxonomy" id="1314788"/>
    <lineage>
        <taxon>Eukaryota</taxon>
        <taxon>Fungi</taxon>
        <taxon>Dikarya</taxon>
        <taxon>Ascomycota</taxon>
        <taxon>Pezizomycotina</taxon>
        <taxon>Dothideomycetes</taxon>
        <taxon>Pleosporomycetidae</taxon>
        <taxon>Pleosporales</taxon>
        <taxon>Lophiostomataceae</taxon>
        <taxon>Lophiostoma</taxon>
    </lineage>
</organism>
<evidence type="ECO:0000313" key="9">
    <source>
        <dbReference type="EMBL" id="KAF2650264.1"/>
    </source>
</evidence>
<comment type="similarity">
    <text evidence="5">Belongs to the SAT4 family.</text>
</comment>
<feature type="domain" description="Rhodopsin" evidence="8">
    <location>
        <begin position="45"/>
        <end position="286"/>
    </location>
</feature>
<dbReference type="OrthoDB" id="5329176at2759"/>
<evidence type="ECO:0000256" key="4">
    <source>
        <dbReference type="ARBA" id="ARBA00023136"/>
    </source>
</evidence>
<dbReference type="InterPro" id="IPR052337">
    <property type="entry name" value="SAT4-like"/>
</dbReference>
<keyword evidence="10" id="KW-1185">Reference proteome</keyword>
<evidence type="ECO:0000256" key="2">
    <source>
        <dbReference type="ARBA" id="ARBA00022692"/>
    </source>
</evidence>
<dbReference type="GO" id="GO:0016020">
    <property type="term" value="C:membrane"/>
    <property type="evidence" value="ECO:0007669"/>
    <property type="project" value="UniProtKB-SubCell"/>
</dbReference>
<feature type="region of interest" description="Disordered" evidence="6">
    <location>
        <begin position="302"/>
        <end position="328"/>
    </location>
</feature>
<evidence type="ECO:0000256" key="6">
    <source>
        <dbReference type="SAM" id="MobiDB-lite"/>
    </source>
</evidence>